<dbReference type="GO" id="GO:0003887">
    <property type="term" value="F:DNA-directed DNA polymerase activity"/>
    <property type="evidence" value="ECO:0007669"/>
    <property type="project" value="UniProtKB-KW"/>
</dbReference>
<dbReference type="InterPro" id="IPR012337">
    <property type="entry name" value="RNaseH-like_sf"/>
</dbReference>
<evidence type="ECO:0000313" key="21">
    <source>
        <dbReference type="Proteomes" id="UP001329151"/>
    </source>
</evidence>
<keyword evidence="8 17" id="KW-0479">Metal-binding</keyword>
<evidence type="ECO:0000256" key="7">
    <source>
        <dbReference type="ARBA" id="ARBA00022722"/>
    </source>
</evidence>
<keyword evidence="11 17" id="KW-0460">Magnesium</keyword>
<evidence type="ECO:0000256" key="14">
    <source>
        <dbReference type="ARBA" id="ARBA00049244"/>
    </source>
</evidence>
<evidence type="ECO:0000256" key="4">
    <source>
        <dbReference type="ARBA" id="ARBA00022679"/>
    </source>
</evidence>
<keyword evidence="6 18" id="KW-0235">DNA replication</keyword>
<dbReference type="InterPro" id="IPR036397">
    <property type="entry name" value="RNaseH_sf"/>
</dbReference>
<dbReference type="Gene3D" id="3.30.420.10">
    <property type="entry name" value="Ribonuclease H-like superfamily/Ribonuclease H"/>
    <property type="match status" value="1"/>
</dbReference>
<evidence type="ECO:0000256" key="11">
    <source>
        <dbReference type="ARBA" id="ARBA00022842"/>
    </source>
</evidence>
<dbReference type="NCBIfam" id="TIGR00573">
    <property type="entry name" value="dnaq"/>
    <property type="match status" value="1"/>
</dbReference>
<evidence type="ECO:0000256" key="12">
    <source>
        <dbReference type="ARBA" id="ARBA00022932"/>
    </source>
</evidence>
<dbReference type="InterPro" id="IPR006309">
    <property type="entry name" value="DnaQ_proteo"/>
</dbReference>
<keyword evidence="5 18" id="KW-0548">Nucleotidyltransferase</keyword>
<dbReference type="InterPro" id="IPR013520">
    <property type="entry name" value="Ribonucl_H"/>
</dbReference>
<dbReference type="PANTHER" id="PTHR30231">
    <property type="entry name" value="DNA POLYMERASE III SUBUNIT EPSILON"/>
    <property type="match status" value="1"/>
</dbReference>
<evidence type="ECO:0000259" key="19">
    <source>
        <dbReference type="SMART" id="SM00479"/>
    </source>
</evidence>
<dbReference type="RefSeq" id="WP_130556788.1">
    <property type="nucleotide sequence ID" value="NZ_AP028947.1"/>
</dbReference>
<evidence type="ECO:0000256" key="3">
    <source>
        <dbReference type="ARBA" id="ARBA00020352"/>
    </source>
</evidence>
<keyword evidence="9 18" id="KW-0378">Hydrolase</keyword>
<evidence type="ECO:0000256" key="15">
    <source>
        <dbReference type="PIRSR" id="PIRSR606309-1"/>
    </source>
</evidence>
<proteinExistence type="predicted"/>
<dbReference type="Proteomes" id="UP001329151">
    <property type="component" value="Chromosome"/>
</dbReference>
<dbReference type="NCBIfam" id="NF004316">
    <property type="entry name" value="PRK05711.1"/>
    <property type="match status" value="1"/>
</dbReference>
<feature type="binding site" evidence="16">
    <location>
        <position position="7"/>
    </location>
    <ligand>
        <name>substrate</name>
    </ligand>
</feature>
<evidence type="ECO:0000256" key="8">
    <source>
        <dbReference type="ARBA" id="ARBA00022723"/>
    </source>
</evidence>
<name>A0AA86J6C9_9BURK</name>
<dbReference type="NCBIfam" id="TIGR01406">
    <property type="entry name" value="dnaQ_proteo"/>
    <property type="match status" value="1"/>
</dbReference>
<keyword evidence="4 18" id="KW-0808">Transferase</keyword>
<sequence length="240" mass="26746">MRYVVLDTETTGLEVRQGHRIIEIGCIEVNGRQVTDHHFHQYVNPEREVDEGAFQVHGISDDMLADKPKFKQIAKDFLDFVQGSTLIIHNASFDIGFLDGELNRLNLGRMADYVDGVIDSLGMAREMFPGKRNNLDALCDRLGVNNAHRQLHGALLDSQILAEVYLAMTRGQDSLVIDLNAQHDDDGVERIKLSALSLPEPEPTEEELALHQAYLADIEKAAKGPSVWSKISQATDMQAV</sequence>
<evidence type="ECO:0000256" key="17">
    <source>
        <dbReference type="PIRSR" id="PIRSR606309-3"/>
    </source>
</evidence>
<dbReference type="EMBL" id="AP028947">
    <property type="protein sequence ID" value="BET25685.1"/>
    <property type="molecule type" value="Genomic_DNA"/>
</dbReference>
<evidence type="ECO:0000256" key="5">
    <source>
        <dbReference type="ARBA" id="ARBA00022695"/>
    </source>
</evidence>
<keyword evidence="12 18" id="KW-0239">DNA-directed DNA polymerase</keyword>
<dbReference type="FunFam" id="3.30.420.10:FF:000012">
    <property type="entry name" value="DNA polymerase III subunit epsilon"/>
    <property type="match status" value="1"/>
</dbReference>
<protein>
    <recommendedName>
        <fullName evidence="3 18">DNA polymerase III subunit epsilon</fullName>
        <ecNumber evidence="2 18">2.7.7.7</ecNumber>
    </recommendedName>
</protein>
<evidence type="ECO:0000313" key="20">
    <source>
        <dbReference type="EMBL" id="BET25685.1"/>
    </source>
</evidence>
<feature type="binding site" evidence="16">
    <location>
        <position position="157"/>
    </location>
    <ligand>
        <name>substrate</name>
    </ligand>
</feature>
<comment type="function">
    <text evidence="18">DNA polymerase III is a complex, multichain enzyme responsible for most of the replicative synthesis in bacteria. The epsilon subunit contain the editing function and is a proofreading 3'-5' exonuclease.</text>
</comment>
<dbReference type="GO" id="GO:0005829">
    <property type="term" value="C:cytosol"/>
    <property type="evidence" value="ECO:0007669"/>
    <property type="project" value="TreeGrafter"/>
</dbReference>
<dbReference type="AlphaFoldDB" id="A0AA86J6C9"/>
<feature type="domain" description="Exonuclease" evidence="19">
    <location>
        <begin position="2"/>
        <end position="174"/>
    </location>
</feature>
<feature type="binding site" evidence="17">
    <location>
        <position position="9"/>
    </location>
    <ligand>
        <name>a divalent metal cation</name>
        <dbReference type="ChEBI" id="CHEBI:60240"/>
        <label>1</label>
        <note>catalytic</note>
    </ligand>
</feature>
<evidence type="ECO:0000256" key="6">
    <source>
        <dbReference type="ARBA" id="ARBA00022705"/>
    </source>
</evidence>
<dbReference type="GO" id="GO:0008408">
    <property type="term" value="F:3'-5' exonuclease activity"/>
    <property type="evidence" value="ECO:0007669"/>
    <property type="project" value="TreeGrafter"/>
</dbReference>
<feature type="binding site" evidence="16">
    <location>
        <position position="9"/>
    </location>
    <ligand>
        <name>substrate</name>
    </ligand>
</feature>
<keyword evidence="10 18" id="KW-0269">Exonuclease</keyword>
<evidence type="ECO:0000256" key="2">
    <source>
        <dbReference type="ARBA" id="ARBA00012417"/>
    </source>
</evidence>
<gene>
    <name evidence="18 20" type="primary">dnaQ</name>
    <name evidence="20" type="ORF">RGQ30_11860</name>
</gene>
<dbReference type="KEGG" id="lto:RGQ30_11860"/>
<dbReference type="GO" id="GO:0045004">
    <property type="term" value="P:DNA replication proofreading"/>
    <property type="evidence" value="ECO:0007669"/>
    <property type="project" value="TreeGrafter"/>
</dbReference>
<comment type="cofactor">
    <cofactor evidence="1 18">
        <name>Mn(2+)</name>
        <dbReference type="ChEBI" id="CHEBI:29035"/>
    </cofactor>
</comment>
<comment type="cofactor">
    <cofactor evidence="17">
        <name>Mg(2+)</name>
        <dbReference type="ChEBI" id="CHEBI:18420"/>
    </cofactor>
    <cofactor evidence="17">
        <name>Mn(2+)</name>
        <dbReference type="ChEBI" id="CHEBI:29035"/>
    </cofactor>
    <text evidence="17">Binds 2 divalent metal cations. Magnesium or manganese.</text>
</comment>
<dbReference type="GO" id="GO:0003677">
    <property type="term" value="F:DNA binding"/>
    <property type="evidence" value="ECO:0007669"/>
    <property type="project" value="InterPro"/>
</dbReference>
<accession>A0AA86J6C9</accession>
<comment type="catalytic activity">
    <reaction evidence="14 18">
        <text>DNA(n) + a 2'-deoxyribonucleoside 5'-triphosphate = DNA(n+1) + diphosphate</text>
        <dbReference type="Rhea" id="RHEA:22508"/>
        <dbReference type="Rhea" id="RHEA-COMP:17339"/>
        <dbReference type="Rhea" id="RHEA-COMP:17340"/>
        <dbReference type="ChEBI" id="CHEBI:33019"/>
        <dbReference type="ChEBI" id="CHEBI:61560"/>
        <dbReference type="ChEBI" id="CHEBI:173112"/>
        <dbReference type="EC" id="2.7.7.7"/>
    </reaction>
</comment>
<evidence type="ECO:0000256" key="1">
    <source>
        <dbReference type="ARBA" id="ARBA00001936"/>
    </source>
</evidence>
<organism evidence="20 21">
    <name type="scientific">Limnobacter thiooxidans</name>
    <dbReference type="NCBI Taxonomy" id="131080"/>
    <lineage>
        <taxon>Bacteria</taxon>
        <taxon>Pseudomonadati</taxon>
        <taxon>Pseudomonadota</taxon>
        <taxon>Betaproteobacteria</taxon>
        <taxon>Burkholderiales</taxon>
        <taxon>Burkholderiaceae</taxon>
        <taxon>Limnobacter</taxon>
    </lineage>
</organism>
<dbReference type="InterPro" id="IPR006054">
    <property type="entry name" value="DnaQ"/>
</dbReference>
<dbReference type="SUPFAM" id="SSF53098">
    <property type="entry name" value="Ribonuclease H-like"/>
    <property type="match status" value="1"/>
</dbReference>
<evidence type="ECO:0000256" key="9">
    <source>
        <dbReference type="ARBA" id="ARBA00022801"/>
    </source>
</evidence>
<dbReference type="CDD" id="cd06131">
    <property type="entry name" value="DNA_pol_III_epsilon_Ecoli_like"/>
    <property type="match status" value="1"/>
</dbReference>
<dbReference type="GO" id="GO:0046872">
    <property type="term" value="F:metal ion binding"/>
    <property type="evidence" value="ECO:0007669"/>
    <property type="project" value="UniProtKB-KW"/>
</dbReference>
<keyword evidence="21" id="KW-1185">Reference proteome</keyword>
<evidence type="ECO:0000256" key="18">
    <source>
        <dbReference type="RuleBase" id="RU364087"/>
    </source>
</evidence>
<feature type="binding site" evidence="16">
    <location>
        <position position="57"/>
    </location>
    <ligand>
        <name>substrate</name>
    </ligand>
</feature>
<evidence type="ECO:0000256" key="13">
    <source>
        <dbReference type="ARBA" id="ARBA00023211"/>
    </source>
</evidence>
<feature type="binding site" evidence="17">
    <location>
        <position position="7"/>
    </location>
    <ligand>
        <name>a divalent metal cation</name>
        <dbReference type="ChEBI" id="CHEBI:60240"/>
        <label>1</label>
        <note>catalytic</note>
    </ligand>
</feature>
<reference evidence="20 21" key="1">
    <citation type="submission" date="2023-10" db="EMBL/GenBank/DDBJ databases">
        <title>Complete Genome Sequence of Limnobacter thiooxidans CS-K2T, Isolated from freshwater lake sediments in Bavaria, Germany.</title>
        <authorList>
            <person name="Naruki M."/>
            <person name="Watanabe A."/>
            <person name="Warashina T."/>
            <person name="Morita T."/>
            <person name="Arakawa K."/>
        </authorList>
    </citation>
    <scope>NUCLEOTIDE SEQUENCE [LARGE SCALE GENOMIC DNA]</scope>
    <source>
        <strain evidence="20 21">CS-K2</strain>
    </source>
</reference>
<evidence type="ECO:0000256" key="16">
    <source>
        <dbReference type="PIRSR" id="PIRSR606309-2"/>
    </source>
</evidence>
<feature type="active site" description="Proton acceptor" evidence="15">
    <location>
        <position position="152"/>
    </location>
</feature>
<evidence type="ECO:0000256" key="10">
    <source>
        <dbReference type="ARBA" id="ARBA00022839"/>
    </source>
</evidence>
<feature type="binding site" evidence="17">
    <location>
        <position position="157"/>
    </location>
    <ligand>
        <name>a divalent metal cation</name>
        <dbReference type="ChEBI" id="CHEBI:60240"/>
        <label>1</label>
        <note>catalytic</note>
    </ligand>
</feature>
<dbReference type="SMART" id="SM00479">
    <property type="entry name" value="EXOIII"/>
    <property type="match status" value="1"/>
</dbReference>
<keyword evidence="7 18" id="KW-0540">Nuclease</keyword>
<dbReference type="EC" id="2.7.7.7" evidence="2 18"/>
<comment type="subunit">
    <text evidence="18">DNA polymerase III contains a core (composed of alpha, epsilon and theta chains) that associates with a tau subunit. This core dimerizes to form the POLIII' complex. PolIII' associates with the gamma complex (composed of gamma, delta, delta', psi and chi chains) and with the beta chain to form the complete DNA polymerase III complex.</text>
</comment>
<keyword evidence="13 17" id="KW-0464">Manganese</keyword>
<dbReference type="Pfam" id="PF00929">
    <property type="entry name" value="RNase_T"/>
    <property type="match status" value="1"/>
</dbReference>
<dbReference type="PANTHER" id="PTHR30231:SF41">
    <property type="entry name" value="DNA POLYMERASE III SUBUNIT EPSILON"/>
    <property type="match status" value="1"/>
</dbReference>